<keyword evidence="6 8" id="KW-0472">Membrane</keyword>
<protein>
    <submittedName>
        <fullName evidence="9">ClC family H(+)/Cl(-) exchange transporter</fullName>
    </submittedName>
</protein>
<feature type="transmembrane region" description="Helical" evidence="8">
    <location>
        <begin position="226"/>
        <end position="246"/>
    </location>
</feature>
<feature type="transmembrane region" description="Helical" evidence="8">
    <location>
        <begin position="388"/>
        <end position="408"/>
    </location>
</feature>
<dbReference type="Gene3D" id="1.10.3080.10">
    <property type="entry name" value="Clc chloride channel"/>
    <property type="match status" value="1"/>
</dbReference>
<keyword evidence="7" id="KW-0868">Chloride</keyword>
<dbReference type="CDD" id="cd01031">
    <property type="entry name" value="EriC"/>
    <property type="match status" value="1"/>
</dbReference>
<evidence type="ECO:0000256" key="7">
    <source>
        <dbReference type="ARBA" id="ARBA00023214"/>
    </source>
</evidence>
<evidence type="ECO:0000256" key="1">
    <source>
        <dbReference type="ARBA" id="ARBA00004141"/>
    </source>
</evidence>
<gene>
    <name evidence="9" type="ORF">G9U51_02620</name>
</gene>
<feature type="transmembrane region" description="Helical" evidence="8">
    <location>
        <begin position="356"/>
        <end position="381"/>
    </location>
</feature>
<evidence type="ECO:0000313" key="10">
    <source>
        <dbReference type="Proteomes" id="UP000744769"/>
    </source>
</evidence>
<dbReference type="AlphaFoldDB" id="A0A967E8Z1"/>
<dbReference type="GO" id="GO:0005247">
    <property type="term" value="F:voltage-gated chloride channel activity"/>
    <property type="evidence" value="ECO:0007669"/>
    <property type="project" value="TreeGrafter"/>
</dbReference>
<evidence type="ECO:0000256" key="8">
    <source>
        <dbReference type="SAM" id="Phobius"/>
    </source>
</evidence>
<feature type="transmembrane region" description="Helical" evidence="8">
    <location>
        <begin position="12"/>
        <end position="33"/>
    </location>
</feature>
<feature type="transmembrane region" description="Helical" evidence="8">
    <location>
        <begin position="325"/>
        <end position="344"/>
    </location>
</feature>
<comment type="caution">
    <text evidence="9">The sequence shown here is derived from an EMBL/GenBank/DDBJ whole genome shotgun (WGS) entry which is preliminary data.</text>
</comment>
<feature type="transmembrane region" description="Helical" evidence="8">
    <location>
        <begin position="53"/>
        <end position="73"/>
    </location>
</feature>
<dbReference type="GO" id="GO:0005886">
    <property type="term" value="C:plasma membrane"/>
    <property type="evidence" value="ECO:0007669"/>
    <property type="project" value="TreeGrafter"/>
</dbReference>
<sequence>MSTSPARTLHFTLAAAVIGVLTGIAAASFAVVLRSATVLRGDLIRWSHASSPLTAAVVIGLAAVATATAAWLVHRIEPHAEGSGIPRVEAVVEGRTEPGRPRILPVKYLGGLLSIGSGLALGREGPSVQMGGNIGVIVARAMGCTRDELRVLVAGGAAAGLATAFSAPIAGGVFVLEELLKRFDPRTTIATLVSSATGFASARVLFGLNTDFHLAPLAEPRLSQAPLVLAVGLLTGVAGALYNRLVMLGLRVADRSRIHVVVRALAIGAAVGTVAWFAPDLVGGGDLLTQRALLGEGTVLAVCGVLLARTILGVVSYAAAVPGGLFAPMLVLGTHLGLLVGLLGHRFMPGLAPEPAALALIGMAAFFASSVRAPVTGIILATEMTGSVVLLPPMLGACAIAMLVAMMMRSTPIYDALTERAALRAAENEAAQRAGLA</sequence>
<accession>A0A967E8Z1</accession>
<reference evidence="9" key="1">
    <citation type="submission" date="2020-03" db="EMBL/GenBank/DDBJ databases">
        <title>Draft sequencing of Calidifontibacter sp. DB0510.</title>
        <authorList>
            <person name="Kim D.-U."/>
        </authorList>
    </citation>
    <scope>NUCLEOTIDE SEQUENCE</scope>
    <source>
        <strain evidence="9">DB0510</strain>
    </source>
</reference>
<evidence type="ECO:0000256" key="3">
    <source>
        <dbReference type="ARBA" id="ARBA00022692"/>
    </source>
</evidence>
<dbReference type="EMBL" id="JAAOIV010000002">
    <property type="protein sequence ID" value="NHN54675.1"/>
    <property type="molecule type" value="Genomic_DNA"/>
</dbReference>
<feature type="transmembrane region" description="Helical" evidence="8">
    <location>
        <begin position="151"/>
        <end position="176"/>
    </location>
</feature>
<organism evidence="9 10">
    <name type="scientific">Metallococcus carri</name>
    <dbReference type="NCBI Taxonomy" id="1656884"/>
    <lineage>
        <taxon>Bacteria</taxon>
        <taxon>Bacillati</taxon>
        <taxon>Actinomycetota</taxon>
        <taxon>Actinomycetes</taxon>
        <taxon>Micrococcales</taxon>
        <taxon>Dermacoccaceae</taxon>
        <taxon>Metallococcus</taxon>
    </lineage>
</organism>
<dbReference type="InterPro" id="IPR014743">
    <property type="entry name" value="Cl-channel_core"/>
</dbReference>
<feature type="transmembrane region" description="Helical" evidence="8">
    <location>
        <begin position="258"/>
        <end position="278"/>
    </location>
</feature>
<keyword evidence="2" id="KW-0813">Transport</keyword>
<dbReference type="PANTHER" id="PTHR45711:SF6">
    <property type="entry name" value="CHLORIDE CHANNEL PROTEIN"/>
    <property type="match status" value="1"/>
</dbReference>
<dbReference type="InterPro" id="IPR001807">
    <property type="entry name" value="ClC"/>
</dbReference>
<evidence type="ECO:0000313" key="9">
    <source>
        <dbReference type="EMBL" id="NHN54675.1"/>
    </source>
</evidence>
<dbReference type="SUPFAM" id="SSF81340">
    <property type="entry name" value="Clc chloride channel"/>
    <property type="match status" value="1"/>
</dbReference>
<evidence type="ECO:0000256" key="4">
    <source>
        <dbReference type="ARBA" id="ARBA00022989"/>
    </source>
</evidence>
<feature type="transmembrane region" description="Helical" evidence="8">
    <location>
        <begin position="298"/>
        <end position="318"/>
    </location>
</feature>
<dbReference type="Proteomes" id="UP000744769">
    <property type="component" value="Unassembled WGS sequence"/>
</dbReference>
<keyword evidence="3 8" id="KW-0812">Transmembrane</keyword>
<comment type="subcellular location">
    <subcellularLocation>
        <location evidence="1">Membrane</location>
        <topology evidence="1">Multi-pass membrane protein</topology>
    </subcellularLocation>
</comment>
<dbReference type="PRINTS" id="PR00762">
    <property type="entry name" value="CLCHANNEL"/>
</dbReference>
<dbReference type="Pfam" id="PF00654">
    <property type="entry name" value="Voltage_CLC"/>
    <property type="match status" value="1"/>
</dbReference>
<evidence type="ECO:0000256" key="2">
    <source>
        <dbReference type="ARBA" id="ARBA00022448"/>
    </source>
</evidence>
<evidence type="ECO:0000256" key="6">
    <source>
        <dbReference type="ARBA" id="ARBA00023136"/>
    </source>
</evidence>
<dbReference type="PANTHER" id="PTHR45711">
    <property type="entry name" value="CHLORIDE CHANNEL PROTEIN"/>
    <property type="match status" value="1"/>
</dbReference>
<dbReference type="RefSeq" id="WP_166192766.1">
    <property type="nucleotide sequence ID" value="NZ_JAAOIV010000002.1"/>
</dbReference>
<keyword evidence="4 8" id="KW-1133">Transmembrane helix</keyword>
<proteinExistence type="predicted"/>
<keyword evidence="5" id="KW-0406">Ion transport</keyword>
<evidence type="ECO:0000256" key="5">
    <source>
        <dbReference type="ARBA" id="ARBA00023065"/>
    </source>
</evidence>
<name>A0A967E8Z1_9MICO</name>
<keyword evidence="10" id="KW-1185">Reference proteome</keyword>